<dbReference type="RefSeq" id="WP_157524585.1">
    <property type="nucleotide sequence ID" value="NZ_CP066775.1"/>
</dbReference>
<dbReference type="KEGG" id="mgik:GO620_015045"/>
<proteinExistence type="predicted"/>
<evidence type="ECO:0000313" key="1">
    <source>
        <dbReference type="EMBL" id="QQL49470.1"/>
    </source>
</evidence>
<organism evidence="1 2">
    <name type="scientific">Mucilaginibacter ginkgonis</name>
    <dbReference type="NCBI Taxonomy" id="2682091"/>
    <lineage>
        <taxon>Bacteria</taxon>
        <taxon>Pseudomonadati</taxon>
        <taxon>Bacteroidota</taxon>
        <taxon>Sphingobacteriia</taxon>
        <taxon>Sphingobacteriales</taxon>
        <taxon>Sphingobacteriaceae</taxon>
        <taxon>Mucilaginibacter</taxon>
    </lineage>
</organism>
<name>A0A6I4I2K9_9SPHI</name>
<evidence type="ECO:0000313" key="2">
    <source>
        <dbReference type="Proteomes" id="UP000429232"/>
    </source>
</evidence>
<reference evidence="1 2" key="1">
    <citation type="submission" date="2020-12" db="EMBL/GenBank/DDBJ databases">
        <title>HMF7856_wgs.fasta genome submission.</title>
        <authorList>
            <person name="Kang H."/>
            <person name="Kim H."/>
            <person name="Joh K."/>
        </authorList>
    </citation>
    <scope>NUCLEOTIDE SEQUENCE [LARGE SCALE GENOMIC DNA]</scope>
    <source>
        <strain evidence="1 2">HMF7856</strain>
    </source>
</reference>
<keyword evidence="2" id="KW-1185">Reference proteome</keyword>
<protein>
    <submittedName>
        <fullName evidence="1">Uncharacterized protein</fullName>
    </submittedName>
</protein>
<sequence>MSVTAIKKSENVAMQLVTDKIKSRLAVESHAKAVGDGIAIAPSVKPAKKANGIFTITFSYEQNLHRTQVQSTQSGYGTPVYKVALSSSLNPESNICWLQRNTDGWKVLLGTNMDAKLIDALTAAIEQQA</sequence>
<dbReference type="AlphaFoldDB" id="A0A6I4I2K9"/>
<dbReference type="Proteomes" id="UP000429232">
    <property type="component" value="Chromosome"/>
</dbReference>
<dbReference type="EMBL" id="CP066775">
    <property type="protein sequence ID" value="QQL49470.1"/>
    <property type="molecule type" value="Genomic_DNA"/>
</dbReference>
<gene>
    <name evidence="1" type="ORF">GO620_015045</name>
</gene>
<accession>A0A6I4I2K9</accession>